<accession>A0AAN9JMZ3</accession>
<gene>
    <name evidence="1" type="ORF">RJT34_13082</name>
</gene>
<dbReference type="EMBL" id="JAYKXN010000003">
    <property type="protein sequence ID" value="KAK7302200.1"/>
    <property type="molecule type" value="Genomic_DNA"/>
</dbReference>
<dbReference type="AlphaFoldDB" id="A0AAN9JMZ3"/>
<comment type="caution">
    <text evidence="1">The sequence shown here is derived from an EMBL/GenBank/DDBJ whole genome shotgun (WGS) entry which is preliminary data.</text>
</comment>
<evidence type="ECO:0000313" key="1">
    <source>
        <dbReference type="EMBL" id="KAK7302200.1"/>
    </source>
</evidence>
<protein>
    <submittedName>
        <fullName evidence="1">Uncharacterized protein</fullName>
    </submittedName>
</protein>
<organism evidence="1 2">
    <name type="scientific">Clitoria ternatea</name>
    <name type="common">Butterfly pea</name>
    <dbReference type="NCBI Taxonomy" id="43366"/>
    <lineage>
        <taxon>Eukaryota</taxon>
        <taxon>Viridiplantae</taxon>
        <taxon>Streptophyta</taxon>
        <taxon>Embryophyta</taxon>
        <taxon>Tracheophyta</taxon>
        <taxon>Spermatophyta</taxon>
        <taxon>Magnoliopsida</taxon>
        <taxon>eudicotyledons</taxon>
        <taxon>Gunneridae</taxon>
        <taxon>Pentapetalae</taxon>
        <taxon>rosids</taxon>
        <taxon>fabids</taxon>
        <taxon>Fabales</taxon>
        <taxon>Fabaceae</taxon>
        <taxon>Papilionoideae</taxon>
        <taxon>50 kb inversion clade</taxon>
        <taxon>NPAAA clade</taxon>
        <taxon>indigoferoid/millettioid clade</taxon>
        <taxon>Phaseoleae</taxon>
        <taxon>Clitoria</taxon>
    </lineage>
</organism>
<proteinExistence type="predicted"/>
<sequence>MTLLDVEYSDDVLVSLSEPSTLSNDKPVSLLSHSLSFSLVSGTPPSSLATIHHRSLSFTIVRHRLSLFEATFSIPQPALTFRNLLLHLLQGGSTNGLGFKVSTTNIYCDIDNKRCFLVTSDAYEFLLLCNMLDSSKFHQG</sequence>
<name>A0AAN9JMZ3_CLITE</name>
<reference evidence="1 2" key="1">
    <citation type="submission" date="2024-01" db="EMBL/GenBank/DDBJ databases">
        <title>The genomes of 5 underutilized Papilionoideae crops provide insights into root nodulation and disease resistance.</title>
        <authorList>
            <person name="Yuan L."/>
        </authorList>
    </citation>
    <scope>NUCLEOTIDE SEQUENCE [LARGE SCALE GENOMIC DNA]</scope>
    <source>
        <strain evidence="1">LY-2023</strain>
        <tissue evidence="1">Leaf</tissue>
    </source>
</reference>
<dbReference type="Proteomes" id="UP001359559">
    <property type="component" value="Unassembled WGS sequence"/>
</dbReference>
<evidence type="ECO:0000313" key="2">
    <source>
        <dbReference type="Proteomes" id="UP001359559"/>
    </source>
</evidence>
<keyword evidence="2" id="KW-1185">Reference proteome</keyword>